<evidence type="ECO:0000256" key="1">
    <source>
        <dbReference type="ARBA" id="ARBA00004651"/>
    </source>
</evidence>
<dbReference type="GO" id="GO:0005886">
    <property type="term" value="C:plasma membrane"/>
    <property type="evidence" value="ECO:0007669"/>
    <property type="project" value="UniProtKB-SubCell"/>
</dbReference>
<feature type="domain" description="ABC transmembrane type-1" evidence="8">
    <location>
        <begin position="58"/>
        <end position="238"/>
    </location>
</feature>
<feature type="transmembrane region" description="Helical" evidence="7">
    <location>
        <begin position="64"/>
        <end position="83"/>
    </location>
</feature>
<dbReference type="SUPFAM" id="SSF161098">
    <property type="entry name" value="MetI-like"/>
    <property type="match status" value="1"/>
</dbReference>
<organism evidence="9 10">
    <name type="scientific">Arthrobacter mobilis</name>
    <dbReference type="NCBI Taxonomy" id="2724944"/>
    <lineage>
        <taxon>Bacteria</taxon>
        <taxon>Bacillati</taxon>
        <taxon>Actinomycetota</taxon>
        <taxon>Actinomycetes</taxon>
        <taxon>Micrococcales</taxon>
        <taxon>Micrococcaceae</taxon>
        <taxon>Arthrobacter</taxon>
    </lineage>
</organism>
<evidence type="ECO:0000259" key="8">
    <source>
        <dbReference type="PROSITE" id="PS50928"/>
    </source>
</evidence>
<protein>
    <submittedName>
        <fullName evidence="9">ABC transporter permease subunit</fullName>
    </submittedName>
</protein>
<comment type="similarity">
    <text evidence="7">Belongs to the binding-protein-dependent transport system permease family.</text>
</comment>
<keyword evidence="10" id="KW-1185">Reference proteome</keyword>
<gene>
    <name evidence="9" type="ORF">HGG74_06785</name>
</gene>
<evidence type="ECO:0000256" key="2">
    <source>
        <dbReference type="ARBA" id="ARBA00022448"/>
    </source>
</evidence>
<dbReference type="Proteomes" id="UP000544090">
    <property type="component" value="Unassembled WGS sequence"/>
</dbReference>
<evidence type="ECO:0000256" key="3">
    <source>
        <dbReference type="ARBA" id="ARBA00022475"/>
    </source>
</evidence>
<comment type="subcellular location">
    <subcellularLocation>
        <location evidence="1 7">Cell membrane</location>
        <topology evidence="1 7">Multi-pass membrane protein</topology>
    </subcellularLocation>
</comment>
<evidence type="ECO:0000313" key="10">
    <source>
        <dbReference type="Proteomes" id="UP000544090"/>
    </source>
</evidence>
<dbReference type="InterPro" id="IPR000515">
    <property type="entry name" value="MetI-like"/>
</dbReference>
<proteinExistence type="inferred from homology"/>
<evidence type="ECO:0000256" key="6">
    <source>
        <dbReference type="ARBA" id="ARBA00023136"/>
    </source>
</evidence>
<dbReference type="RefSeq" id="WP_168485593.1">
    <property type="nucleotide sequence ID" value="NZ_JAAZSQ010000004.1"/>
</dbReference>
<feature type="transmembrane region" description="Helical" evidence="7">
    <location>
        <begin position="220"/>
        <end position="238"/>
    </location>
</feature>
<keyword evidence="3" id="KW-1003">Cell membrane</keyword>
<dbReference type="AlphaFoldDB" id="A0A7X6HBV1"/>
<dbReference type="PANTHER" id="PTHR30151">
    <property type="entry name" value="ALKANE SULFONATE ABC TRANSPORTER-RELATED, MEMBRANE SUBUNIT"/>
    <property type="match status" value="1"/>
</dbReference>
<evidence type="ECO:0000313" key="9">
    <source>
        <dbReference type="EMBL" id="NKX54253.1"/>
    </source>
</evidence>
<keyword evidence="4 7" id="KW-0812">Transmembrane</keyword>
<dbReference type="InterPro" id="IPR035906">
    <property type="entry name" value="MetI-like_sf"/>
</dbReference>
<keyword evidence="2 7" id="KW-0813">Transport</keyword>
<dbReference type="CDD" id="cd06261">
    <property type="entry name" value="TM_PBP2"/>
    <property type="match status" value="1"/>
</dbReference>
<feature type="transmembrane region" description="Helical" evidence="7">
    <location>
        <begin position="187"/>
        <end position="208"/>
    </location>
</feature>
<reference evidence="9 10" key="1">
    <citation type="submission" date="2020-04" db="EMBL/GenBank/DDBJ databases">
        <title>Arthrobacter sp. nov.</title>
        <authorList>
            <person name="Liu S."/>
        </authorList>
    </citation>
    <scope>NUCLEOTIDE SEQUENCE [LARGE SCALE GENOMIC DNA]</scope>
    <source>
        <strain evidence="9 10">E918</strain>
    </source>
</reference>
<comment type="caution">
    <text evidence="9">The sequence shown here is derived from an EMBL/GenBank/DDBJ whole genome shotgun (WGS) entry which is preliminary data.</text>
</comment>
<accession>A0A7X6HBV1</accession>
<keyword evidence="5 7" id="KW-1133">Transmembrane helix</keyword>
<sequence length="258" mass="26663">MNRNLRQLLVSAGGIAAALALWQFIATGPMAGGPLPPVSATLAELAGLLADGGFWTALADTLVIALAGLAAAAVAGVVLGVLIGSFEPVRYATLAVLEFLKPIPPIVILPLVVLVFGPTTEMSWFLVFFGCVLPIIVQTVAGVHDADPVTLDTARSYGLGRTEILARVTLPSAMPFIGTAMRVSAPAALVITVVAGLLGGGPGLGRSIYQAQAGGDYPTLYAYVVVLGLLGLAFQGASQLAERRLLHWHASYREVLTP</sequence>
<dbReference type="PANTHER" id="PTHR30151:SF0">
    <property type="entry name" value="ABC TRANSPORTER PERMEASE PROTEIN MJ0413-RELATED"/>
    <property type="match status" value="1"/>
</dbReference>
<name>A0A7X6HBV1_9MICC</name>
<keyword evidence="6 7" id="KW-0472">Membrane</keyword>
<evidence type="ECO:0000256" key="7">
    <source>
        <dbReference type="RuleBase" id="RU363032"/>
    </source>
</evidence>
<dbReference type="PROSITE" id="PS50928">
    <property type="entry name" value="ABC_TM1"/>
    <property type="match status" value="1"/>
</dbReference>
<dbReference type="EMBL" id="JAAZSQ010000004">
    <property type="protein sequence ID" value="NKX54253.1"/>
    <property type="molecule type" value="Genomic_DNA"/>
</dbReference>
<dbReference type="GO" id="GO:0055085">
    <property type="term" value="P:transmembrane transport"/>
    <property type="evidence" value="ECO:0007669"/>
    <property type="project" value="InterPro"/>
</dbReference>
<dbReference type="Pfam" id="PF00528">
    <property type="entry name" value="BPD_transp_1"/>
    <property type="match status" value="1"/>
</dbReference>
<feature type="transmembrane region" description="Helical" evidence="7">
    <location>
        <begin position="122"/>
        <end position="143"/>
    </location>
</feature>
<evidence type="ECO:0000256" key="5">
    <source>
        <dbReference type="ARBA" id="ARBA00022989"/>
    </source>
</evidence>
<dbReference type="Gene3D" id="1.10.3720.10">
    <property type="entry name" value="MetI-like"/>
    <property type="match status" value="1"/>
</dbReference>
<feature type="transmembrane region" description="Helical" evidence="7">
    <location>
        <begin position="95"/>
        <end position="116"/>
    </location>
</feature>
<evidence type="ECO:0000256" key="4">
    <source>
        <dbReference type="ARBA" id="ARBA00022692"/>
    </source>
</evidence>